<keyword evidence="1" id="KW-0805">Transcription regulation</keyword>
<dbReference type="SUPFAM" id="SSF46785">
    <property type="entry name" value="Winged helix' DNA-binding domain"/>
    <property type="match status" value="1"/>
</dbReference>
<dbReference type="InterPro" id="IPR023187">
    <property type="entry name" value="Tscrpt_reg_MarR-type_CS"/>
</dbReference>
<evidence type="ECO:0000256" key="1">
    <source>
        <dbReference type="ARBA" id="ARBA00023015"/>
    </source>
</evidence>
<keyword evidence="2" id="KW-0238">DNA-binding</keyword>
<dbReference type="PROSITE" id="PS50995">
    <property type="entry name" value="HTH_MARR_2"/>
    <property type="match status" value="1"/>
</dbReference>
<dbReference type="PANTHER" id="PTHR42756">
    <property type="entry name" value="TRANSCRIPTIONAL REGULATOR, MARR"/>
    <property type="match status" value="1"/>
</dbReference>
<dbReference type="Gene3D" id="1.10.10.10">
    <property type="entry name" value="Winged helix-like DNA-binding domain superfamily/Winged helix DNA-binding domain"/>
    <property type="match status" value="1"/>
</dbReference>
<dbReference type="InterPro" id="IPR000835">
    <property type="entry name" value="HTH_MarR-typ"/>
</dbReference>
<sequence>MQHKELKMHDKLENSLGFKISQTANRLNYQFVQLLSQYDIAPEQRATLEIISNDNEVSQTKIASILGKNKTTICRSLNSLEKKGLIIRDCQIKDKRVNIIKLTQKGKDVLQASQNCVIEFRKRINSNLEEKEINKLFELLNKVSNTIKEDF</sequence>
<evidence type="ECO:0000256" key="2">
    <source>
        <dbReference type="ARBA" id="ARBA00023125"/>
    </source>
</evidence>
<keyword evidence="6" id="KW-1185">Reference proteome</keyword>
<dbReference type="InterPro" id="IPR036388">
    <property type="entry name" value="WH-like_DNA-bd_sf"/>
</dbReference>
<dbReference type="SMART" id="SM00347">
    <property type="entry name" value="HTH_MARR"/>
    <property type="match status" value="1"/>
</dbReference>
<evidence type="ECO:0000256" key="3">
    <source>
        <dbReference type="ARBA" id="ARBA00023163"/>
    </source>
</evidence>
<dbReference type="PROSITE" id="PS01117">
    <property type="entry name" value="HTH_MARR_1"/>
    <property type="match status" value="1"/>
</dbReference>
<reference evidence="5 6" key="1">
    <citation type="submission" date="2017-09" db="EMBL/GenBank/DDBJ databases">
        <authorList>
            <person name="Perez-Cataluna A."/>
            <person name="Figueras M.J."/>
            <person name="Salas-Masso N."/>
        </authorList>
    </citation>
    <scope>NUCLEOTIDE SEQUENCE [LARGE SCALE GENOMIC DNA]</scope>
    <source>
        <strain evidence="5 6">F138-33</strain>
    </source>
</reference>
<dbReference type="PRINTS" id="PR00598">
    <property type="entry name" value="HTHMARR"/>
</dbReference>
<comment type="caution">
    <text evidence="5">The sequence shown here is derived from an EMBL/GenBank/DDBJ whole genome shotgun (WGS) entry which is preliminary data.</text>
</comment>
<dbReference type="InterPro" id="IPR036390">
    <property type="entry name" value="WH_DNA-bd_sf"/>
</dbReference>
<name>A0ABX4LP32_9BACT</name>
<keyword evidence="3" id="KW-0804">Transcription</keyword>
<feature type="domain" description="HTH marR-type" evidence="4">
    <location>
        <begin position="13"/>
        <end position="145"/>
    </location>
</feature>
<dbReference type="EMBL" id="NWVW01000012">
    <property type="protein sequence ID" value="PHO09287.1"/>
    <property type="molecule type" value="Genomic_DNA"/>
</dbReference>
<proteinExistence type="predicted"/>
<dbReference type="Pfam" id="PF01047">
    <property type="entry name" value="MarR"/>
    <property type="match status" value="1"/>
</dbReference>
<protein>
    <recommendedName>
        <fullName evidence="4">HTH marR-type domain-containing protein</fullName>
    </recommendedName>
</protein>
<accession>A0ABX4LP32</accession>
<dbReference type="Proteomes" id="UP000221384">
    <property type="component" value="Unassembled WGS sequence"/>
</dbReference>
<evidence type="ECO:0000259" key="4">
    <source>
        <dbReference type="PROSITE" id="PS50995"/>
    </source>
</evidence>
<dbReference type="PANTHER" id="PTHR42756:SF1">
    <property type="entry name" value="TRANSCRIPTIONAL REPRESSOR OF EMRAB OPERON"/>
    <property type="match status" value="1"/>
</dbReference>
<evidence type="ECO:0000313" key="6">
    <source>
        <dbReference type="Proteomes" id="UP000221384"/>
    </source>
</evidence>
<organism evidence="5 6">
    <name type="scientific">Malaciobacter canalis</name>
    <dbReference type="NCBI Taxonomy" id="1912871"/>
    <lineage>
        <taxon>Bacteria</taxon>
        <taxon>Pseudomonadati</taxon>
        <taxon>Campylobacterota</taxon>
        <taxon>Epsilonproteobacteria</taxon>
        <taxon>Campylobacterales</taxon>
        <taxon>Arcobacteraceae</taxon>
        <taxon>Malaciobacter</taxon>
    </lineage>
</organism>
<evidence type="ECO:0000313" key="5">
    <source>
        <dbReference type="EMBL" id="PHO09287.1"/>
    </source>
</evidence>
<gene>
    <name evidence="5" type="ORF">CPG37_10325</name>
</gene>